<protein>
    <recommendedName>
        <fullName evidence="8">DUF4870 domain-containing protein</fullName>
    </recommendedName>
</protein>
<evidence type="ECO:0000313" key="7">
    <source>
        <dbReference type="Proteomes" id="UP000177167"/>
    </source>
</evidence>
<comment type="caution">
    <text evidence="6">The sequence shown here is derived from an EMBL/GenBank/DDBJ whole genome shotgun (WGS) entry which is preliminary data.</text>
</comment>
<dbReference type="AlphaFoldDB" id="A0A1F8F9F8"/>
<sequence length="89" mass="9786">MALISYLGILVLIPLLAAKDDPFVKFHIKQGLVLLAIEIISFVFLFLPFLFPIIYLGVLILSIIGIVNAVNGQMKELPVVGSFGNKFNL</sequence>
<dbReference type="Proteomes" id="UP000177167">
    <property type="component" value="Unassembled WGS sequence"/>
</dbReference>
<name>A0A1F8F9F8_9BACT</name>
<keyword evidence="2 5" id="KW-0812">Transmembrane</keyword>
<feature type="transmembrane region" description="Helical" evidence="5">
    <location>
        <begin position="34"/>
        <end position="67"/>
    </location>
</feature>
<evidence type="ECO:0008006" key="8">
    <source>
        <dbReference type="Google" id="ProtNLM"/>
    </source>
</evidence>
<evidence type="ECO:0000313" key="6">
    <source>
        <dbReference type="EMBL" id="OGN08876.1"/>
    </source>
</evidence>
<evidence type="ECO:0000256" key="1">
    <source>
        <dbReference type="ARBA" id="ARBA00004141"/>
    </source>
</evidence>
<proteinExistence type="predicted"/>
<accession>A0A1F8F9F8</accession>
<reference evidence="6 7" key="1">
    <citation type="journal article" date="2016" name="Nat. Commun.">
        <title>Thousands of microbial genomes shed light on interconnected biogeochemical processes in an aquifer system.</title>
        <authorList>
            <person name="Anantharaman K."/>
            <person name="Brown C.T."/>
            <person name="Hug L.A."/>
            <person name="Sharon I."/>
            <person name="Castelle C.J."/>
            <person name="Probst A.J."/>
            <person name="Thomas B.C."/>
            <person name="Singh A."/>
            <person name="Wilkins M.J."/>
            <person name="Karaoz U."/>
            <person name="Brodie E.L."/>
            <person name="Williams K.H."/>
            <person name="Hubbard S.S."/>
            <person name="Banfield J.F."/>
        </authorList>
    </citation>
    <scope>NUCLEOTIDE SEQUENCE [LARGE SCALE GENOMIC DNA]</scope>
</reference>
<gene>
    <name evidence="6" type="ORF">A3J46_03115</name>
</gene>
<dbReference type="Pfam" id="PF09685">
    <property type="entry name" value="MamF_MmsF"/>
    <property type="match status" value="1"/>
</dbReference>
<keyword evidence="4 5" id="KW-0472">Membrane</keyword>
<evidence type="ECO:0000256" key="5">
    <source>
        <dbReference type="SAM" id="Phobius"/>
    </source>
</evidence>
<organism evidence="6 7">
    <name type="scientific">Candidatus Yanofskybacteria bacterium RIFCSPHIGHO2_02_FULL_41_11</name>
    <dbReference type="NCBI Taxonomy" id="1802675"/>
    <lineage>
        <taxon>Bacteria</taxon>
        <taxon>Candidatus Yanofskyibacteriota</taxon>
    </lineage>
</organism>
<keyword evidence="3 5" id="KW-1133">Transmembrane helix</keyword>
<comment type="subcellular location">
    <subcellularLocation>
        <location evidence="1">Membrane</location>
        <topology evidence="1">Multi-pass membrane protein</topology>
    </subcellularLocation>
</comment>
<evidence type="ECO:0000256" key="4">
    <source>
        <dbReference type="ARBA" id="ARBA00023136"/>
    </source>
</evidence>
<evidence type="ECO:0000256" key="2">
    <source>
        <dbReference type="ARBA" id="ARBA00022692"/>
    </source>
</evidence>
<evidence type="ECO:0000256" key="3">
    <source>
        <dbReference type="ARBA" id="ARBA00022989"/>
    </source>
</evidence>
<dbReference type="EMBL" id="MGJP01000051">
    <property type="protein sequence ID" value="OGN08876.1"/>
    <property type="molecule type" value="Genomic_DNA"/>
</dbReference>
<dbReference type="InterPro" id="IPR019109">
    <property type="entry name" value="MamF_MmsF"/>
</dbReference>